<reference evidence="3" key="2">
    <citation type="submission" date="2019-10" db="EMBL/GenBank/DDBJ databases">
        <title>Conservation and host-specific expression of non-tandemly repeated heterogenous ribosome RNA gene in arbuscular mycorrhizal fungi.</title>
        <authorList>
            <person name="Maeda T."/>
            <person name="Kobayashi Y."/>
            <person name="Nakagawa T."/>
            <person name="Ezawa T."/>
            <person name="Yamaguchi K."/>
            <person name="Bino T."/>
            <person name="Nishimoto Y."/>
            <person name="Shigenobu S."/>
            <person name="Kawaguchi M."/>
        </authorList>
    </citation>
    <scope>NUCLEOTIDE SEQUENCE</scope>
    <source>
        <strain evidence="3">HR1</strain>
    </source>
</reference>
<evidence type="ECO:0000256" key="1">
    <source>
        <dbReference type="SAM" id="SignalP"/>
    </source>
</evidence>
<evidence type="ECO:0000313" key="3">
    <source>
        <dbReference type="EMBL" id="GES76993.1"/>
    </source>
</evidence>
<proteinExistence type="predicted"/>
<organism evidence="2 4">
    <name type="scientific">Rhizophagus clarus</name>
    <dbReference type="NCBI Taxonomy" id="94130"/>
    <lineage>
        <taxon>Eukaryota</taxon>
        <taxon>Fungi</taxon>
        <taxon>Fungi incertae sedis</taxon>
        <taxon>Mucoromycota</taxon>
        <taxon>Glomeromycotina</taxon>
        <taxon>Glomeromycetes</taxon>
        <taxon>Glomerales</taxon>
        <taxon>Glomeraceae</taxon>
        <taxon>Rhizophagus</taxon>
    </lineage>
</organism>
<feature type="chain" id="PRO_5033777639" description="Saposin B-type domain-containing protein" evidence="1">
    <location>
        <begin position="21"/>
        <end position="274"/>
    </location>
</feature>
<accession>A0A2Z6RE64</accession>
<dbReference type="AlphaFoldDB" id="A0A2Z6RE64"/>
<gene>
    <name evidence="3" type="ORF">RCL2_000438200</name>
    <name evidence="2" type="ORF">RclHR1_03470017</name>
</gene>
<dbReference type="Proteomes" id="UP000615446">
    <property type="component" value="Unassembled WGS sequence"/>
</dbReference>
<dbReference type="OrthoDB" id="2305077at2759"/>
<evidence type="ECO:0008006" key="5">
    <source>
        <dbReference type="Google" id="ProtNLM"/>
    </source>
</evidence>
<dbReference type="EMBL" id="BEXD01002746">
    <property type="protein sequence ID" value="GBB99282.1"/>
    <property type="molecule type" value="Genomic_DNA"/>
</dbReference>
<protein>
    <recommendedName>
        <fullName evidence="5">Saposin B-type domain-containing protein</fullName>
    </recommendedName>
</protein>
<reference evidence="2 4" key="1">
    <citation type="submission" date="2017-11" db="EMBL/GenBank/DDBJ databases">
        <title>The genome of Rhizophagus clarus HR1 reveals common genetic basis of auxotrophy among arbuscular mycorrhizal fungi.</title>
        <authorList>
            <person name="Kobayashi Y."/>
        </authorList>
    </citation>
    <scope>NUCLEOTIDE SEQUENCE [LARGE SCALE GENOMIC DNA]</scope>
    <source>
        <strain evidence="2 4">HR1</strain>
    </source>
</reference>
<dbReference type="EMBL" id="BLAL01000027">
    <property type="protein sequence ID" value="GES76993.1"/>
    <property type="molecule type" value="Genomic_DNA"/>
</dbReference>
<keyword evidence="4" id="KW-1185">Reference proteome</keyword>
<comment type="caution">
    <text evidence="2">The sequence shown here is derived from an EMBL/GenBank/DDBJ whole genome shotgun (WGS) entry which is preliminary data.</text>
</comment>
<keyword evidence="1" id="KW-0732">Signal</keyword>
<dbReference type="Proteomes" id="UP000247702">
    <property type="component" value="Unassembled WGS sequence"/>
</dbReference>
<name>A0A2Z6RE64_9GLOM</name>
<sequence>MKVYILFVLLFSSLIIGINAEAEKCENYFNVSTCSECQKELWDTWANPSSCGFFINLIKNIIKDYGYAVRHTQLTPYNFTPYDEAVKETCDERFSCTYDEAESSAKRVEEKCSNELSTKVDWSADPLTLNRTVTSAYGTVISFYFGIPDHDVMCFKSSSGDLCGIELTKPLINWLKENIPDGKFRISYDHKFVYKEDGSRLEIPRGIFFCGECQERVVKTFKYWPVNHPLPDYIVKNVYGSWEEEVNNFPNCPNNNSTTKHRRTLNRFSRRKIN</sequence>
<feature type="signal peptide" evidence="1">
    <location>
        <begin position="1"/>
        <end position="20"/>
    </location>
</feature>
<evidence type="ECO:0000313" key="2">
    <source>
        <dbReference type="EMBL" id="GBB99282.1"/>
    </source>
</evidence>
<evidence type="ECO:0000313" key="4">
    <source>
        <dbReference type="Proteomes" id="UP000247702"/>
    </source>
</evidence>